<protein>
    <submittedName>
        <fullName evidence="1">Bifunctional P-450/NADPH-P450 reductase</fullName>
    </submittedName>
</protein>
<evidence type="ECO:0000313" key="2">
    <source>
        <dbReference type="Proteomes" id="UP001642464"/>
    </source>
</evidence>
<dbReference type="Proteomes" id="UP001642464">
    <property type="component" value="Unassembled WGS sequence"/>
</dbReference>
<gene>
    <name evidence="1" type="ORF">SCF082_LOCUS43517</name>
</gene>
<proteinExistence type="predicted"/>
<evidence type="ECO:0000313" key="1">
    <source>
        <dbReference type="EMBL" id="CAK9092477.1"/>
    </source>
</evidence>
<organism evidence="1 2">
    <name type="scientific">Durusdinium trenchii</name>
    <dbReference type="NCBI Taxonomy" id="1381693"/>
    <lineage>
        <taxon>Eukaryota</taxon>
        <taxon>Sar</taxon>
        <taxon>Alveolata</taxon>
        <taxon>Dinophyceae</taxon>
        <taxon>Suessiales</taxon>
        <taxon>Symbiodiniaceae</taxon>
        <taxon>Durusdinium</taxon>
    </lineage>
</organism>
<comment type="caution">
    <text evidence="1">The sequence shown here is derived from an EMBL/GenBank/DDBJ whole genome shotgun (WGS) entry which is preliminary data.</text>
</comment>
<reference evidence="1 2" key="1">
    <citation type="submission" date="2024-02" db="EMBL/GenBank/DDBJ databases">
        <authorList>
            <person name="Chen Y."/>
            <person name="Shah S."/>
            <person name="Dougan E. K."/>
            <person name="Thang M."/>
            <person name="Chan C."/>
        </authorList>
    </citation>
    <scope>NUCLEOTIDE SEQUENCE [LARGE SCALE GENOMIC DNA]</scope>
</reference>
<keyword evidence="2" id="KW-1185">Reference proteome</keyword>
<name>A0ABP0QW19_9DINO</name>
<dbReference type="EMBL" id="CAXAMM010040318">
    <property type="protein sequence ID" value="CAK9092477.1"/>
    <property type="molecule type" value="Genomic_DNA"/>
</dbReference>
<accession>A0ABP0QW19</accession>
<sequence>MRCSSQYSLKCVLALLCEKGKSCTSRHPATVQTWTVWDLGRGQGWHLVKLHKAADIKEQGEVTAATLGIDLSLGFHLYPVERRTLDGPCIKLGASLADASGLENHLLALTPDRLQVVELVCAREMPRPADVPRGPAAFPICGIQLPFIGTTYKLFQGPYKLPTYNLAHNVFPPSEYPYGATVRSHSGQRQEIADFPTGTIFNDSAHYTVTMTADANIVKELIDRTADFPKLWNRGFQIPLQGFTANGLFTSSETSDDWKTAHTLLPRGFNQIKIKSFLRHRFLPRLGPLSVSGPTSKLVTRWNM</sequence>